<dbReference type="InterPro" id="IPR011009">
    <property type="entry name" value="Kinase-like_dom_sf"/>
</dbReference>
<dbReference type="RefSeq" id="WP_006977263.1">
    <property type="nucleotide sequence ID" value="NZ_ABCS01000208.1"/>
</dbReference>
<evidence type="ECO:0000256" key="4">
    <source>
        <dbReference type="ARBA" id="ARBA00022840"/>
    </source>
</evidence>
<evidence type="ECO:0000256" key="1">
    <source>
        <dbReference type="ARBA" id="ARBA00022679"/>
    </source>
</evidence>
<dbReference type="Proteomes" id="UP000005801">
    <property type="component" value="Unassembled WGS sequence"/>
</dbReference>
<evidence type="ECO:0000313" key="6">
    <source>
        <dbReference type="EMBL" id="EDM73581.1"/>
    </source>
</evidence>
<evidence type="ECO:0000256" key="3">
    <source>
        <dbReference type="ARBA" id="ARBA00022777"/>
    </source>
</evidence>
<dbReference type="STRING" id="391625.PPSIR1_06658"/>
<name>A6GKM7_9BACT</name>
<dbReference type="SUPFAM" id="SSF56112">
    <property type="entry name" value="Protein kinase-like (PK-like)"/>
    <property type="match status" value="1"/>
</dbReference>
<feature type="domain" description="Protein kinase" evidence="5">
    <location>
        <begin position="28"/>
        <end position="220"/>
    </location>
</feature>
<dbReference type="SMART" id="SM00220">
    <property type="entry name" value="S_TKc"/>
    <property type="match status" value="1"/>
</dbReference>
<evidence type="ECO:0000256" key="2">
    <source>
        <dbReference type="ARBA" id="ARBA00022741"/>
    </source>
</evidence>
<proteinExistence type="predicted"/>
<dbReference type="Pfam" id="PF00069">
    <property type="entry name" value="Pkinase"/>
    <property type="match status" value="1"/>
</dbReference>
<dbReference type="GO" id="GO:0004674">
    <property type="term" value="F:protein serine/threonine kinase activity"/>
    <property type="evidence" value="ECO:0007669"/>
    <property type="project" value="TreeGrafter"/>
</dbReference>
<dbReference type="InterPro" id="IPR000719">
    <property type="entry name" value="Prot_kinase_dom"/>
</dbReference>
<dbReference type="PANTHER" id="PTHR43289:SF6">
    <property type="entry name" value="SERINE_THREONINE-PROTEIN KINASE NEKL-3"/>
    <property type="match status" value="1"/>
</dbReference>
<keyword evidence="4" id="KW-0067">ATP-binding</keyword>
<gene>
    <name evidence="6" type="ORF">PPSIR1_06658</name>
</gene>
<dbReference type="eggNOG" id="COG0515">
    <property type="taxonomic scope" value="Bacteria"/>
</dbReference>
<dbReference type="PANTHER" id="PTHR43289">
    <property type="entry name" value="MITOGEN-ACTIVATED PROTEIN KINASE KINASE KINASE 20-RELATED"/>
    <property type="match status" value="1"/>
</dbReference>
<dbReference type="OrthoDB" id="9801841at2"/>
<accession>A6GKM7</accession>
<dbReference type="Gene3D" id="1.10.510.10">
    <property type="entry name" value="Transferase(Phosphotransferase) domain 1"/>
    <property type="match status" value="1"/>
</dbReference>
<dbReference type="EMBL" id="ABCS01000208">
    <property type="protein sequence ID" value="EDM73581.1"/>
    <property type="molecule type" value="Genomic_DNA"/>
</dbReference>
<reference evidence="6 7" key="1">
    <citation type="submission" date="2007-06" db="EMBL/GenBank/DDBJ databases">
        <authorList>
            <person name="Shimkets L."/>
            <person name="Ferriera S."/>
            <person name="Johnson J."/>
            <person name="Kravitz S."/>
            <person name="Beeson K."/>
            <person name="Sutton G."/>
            <person name="Rogers Y.-H."/>
            <person name="Friedman R."/>
            <person name="Frazier M."/>
            <person name="Venter J.C."/>
        </authorList>
    </citation>
    <scope>NUCLEOTIDE SEQUENCE [LARGE SCALE GENOMIC DNA]</scope>
    <source>
        <strain evidence="6 7">SIR-1</strain>
    </source>
</reference>
<protein>
    <submittedName>
        <fullName evidence="6">Serine/threonine kinase family protein</fullName>
    </submittedName>
</protein>
<keyword evidence="1" id="KW-0808">Transferase</keyword>
<keyword evidence="3 6" id="KW-0418">Kinase</keyword>
<keyword evidence="7" id="KW-1185">Reference proteome</keyword>
<dbReference type="PROSITE" id="PS50011">
    <property type="entry name" value="PROTEIN_KINASE_DOM"/>
    <property type="match status" value="1"/>
</dbReference>
<dbReference type="GO" id="GO:0005524">
    <property type="term" value="F:ATP binding"/>
    <property type="evidence" value="ECO:0007669"/>
    <property type="project" value="UniProtKB-KW"/>
</dbReference>
<feature type="non-terminal residue" evidence="6">
    <location>
        <position position="220"/>
    </location>
</feature>
<keyword evidence="2" id="KW-0547">Nucleotide-binding</keyword>
<dbReference type="AlphaFoldDB" id="A6GKM7"/>
<organism evidence="6 7">
    <name type="scientific">Plesiocystis pacifica SIR-1</name>
    <dbReference type="NCBI Taxonomy" id="391625"/>
    <lineage>
        <taxon>Bacteria</taxon>
        <taxon>Pseudomonadati</taxon>
        <taxon>Myxococcota</taxon>
        <taxon>Polyangia</taxon>
        <taxon>Nannocystales</taxon>
        <taxon>Nannocystaceae</taxon>
        <taxon>Plesiocystis</taxon>
    </lineage>
</organism>
<comment type="caution">
    <text evidence="6">The sequence shown here is derived from an EMBL/GenBank/DDBJ whole genome shotgun (WGS) entry which is preliminary data.</text>
</comment>
<evidence type="ECO:0000259" key="5">
    <source>
        <dbReference type="PROSITE" id="PS50011"/>
    </source>
</evidence>
<sequence>MDQPRHPGDDPTDASAGPLVPGARLGRSFVIRELEEGPSGVRYAAYDPELDRRLVVELSHGAGSRALREARAMTRVSHPNVVAVHDAGTRGDKVYRVMDAVEGTRLTQWLAQPRDWREIVQVFLGAGEGLYAAHEAGLVHGDFAPGKVIVTPGGVAKVTDFGLSSEGDEPSLSQAPAQEEERVDALIDELAGFLGGLGDFGGSGDEGGGLGLGGLFGADS</sequence>
<dbReference type="Gene3D" id="3.30.200.20">
    <property type="entry name" value="Phosphorylase Kinase, domain 1"/>
    <property type="match status" value="1"/>
</dbReference>
<evidence type="ECO:0000313" key="7">
    <source>
        <dbReference type="Proteomes" id="UP000005801"/>
    </source>
</evidence>